<gene>
    <name evidence="3" type="ORF">DC077_09445</name>
</gene>
<sequence>AKVVIKNNKGQEIATGTVNSDGSFKVNLKNPTDGSDIKVGLVDGAGNKSPEVIKSTPDKVAPDAPTNLSVGSDGKSVSGKGEPDAKVTIKDKNGGTIGTGNVGKDGNFKVGLNKVTDGSSIKVGLTDAAGNKSLEVSLSTPDKTPKPVEPPKQEWVTVTEKVYKGEARQSPSGLIGNNIHKVNLSFVIGSQQQAQNLELKLWTGPNDARHKANIAFYKDGKLYKTTAKFSTGTLLLNVDVLGPGNYKVVYTSDNPINNAAINYSLYEFVTKQVPKPRMASTFALDYEDISDEIALLDEDAYQSLPVNLLDESMEEDSDEHLSVNKDNSLIDDLYEDDLIFDQTEESPLITEDEIALDELLDLEDREFVSVEDSEIEDQLDLEDLILLEDTEDDVLLENLITQEEEADEVLEGEELDEEESENSVATANEFDVQPVVDPLDDLLDPNKIII</sequence>
<dbReference type="InterPro" id="IPR041498">
    <property type="entry name" value="Big_6"/>
</dbReference>
<feature type="domain" description="Bacterial Ig" evidence="2">
    <location>
        <begin position="61"/>
        <end position="142"/>
    </location>
</feature>
<feature type="domain" description="Bacterial Ig" evidence="2">
    <location>
        <begin position="1"/>
        <end position="53"/>
    </location>
</feature>
<accession>A0A2U2AKU2</accession>
<dbReference type="Proteomes" id="UP000245059">
    <property type="component" value="Unassembled WGS sequence"/>
</dbReference>
<feature type="region of interest" description="Disordered" evidence="1">
    <location>
        <begin position="45"/>
        <end position="98"/>
    </location>
</feature>
<feature type="compositionally biased region" description="Low complexity" evidence="1">
    <location>
        <begin position="69"/>
        <end position="80"/>
    </location>
</feature>
<reference evidence="4" key="1">
    <citation type="submission" date="2018-05" db="EMBL/GenBank/DDBJ databases">
        <title>Ignatzschineria dubaiensis sp. nov., isolated from necrotic foot tissues of dromedaries (Camelus dromedarius) and associated maggots in Dubai, United Arab Emirates.</title>
        <authorList>
            <person name="Tsang C.C."/>
            <person name="Tang J.Y.M."/>
            <person name="Fong J.Y.H."/>
            <person name="Kinne J."/>
            <person name="Lee H.H."/>
            <person name="Joseph M."/>
            <person name="Jose S."/>
            <person name="Schuster R.K."/>
            <person name="Tang Y."/>
            <person name="Sivakumar S."/>
            <person name="Chen J.H.K."/>
            <person name="Teng J.L.L."/>
            <person name="Lau S.K.P."/>
            <person name="Wernery U."/>
            <person name="Woo P.C.Y."/>
        </authorList>
    </citation>
    <scope>NUCLEOTIDE SEQUENCE [LARGE SCALE GENOMIC DNA]</scope>
    <source>
        <strain evidence="4">UAE-HKU57</strain>
    </source>
</reference>
<evidence type="ECO:0000256" key="1">
    <source>
        <dbReference type="SAM" id="MobiDB-lite"/>
    </source>
</evidence>
<protein>
    <recommendedName>
        <fullName evidence="2">Bacterial Ig domain-containing protein</fullName>
    </recommendedName>
</protein>
<dbReference type="EMBL" id="QEWW01000009">
    <property type="protein sequence ID" value="PWD83720.1"/>
    <property type="molecule type" value="Genomic_DNA"/>
</dbReference>
<name>A0A2U2AKU2_9GAMM</name>
<feature type="compositionally biased region" description="Basic and acidic residues" evidence="1">
    <location>
        <begin position="81"/>
        <end position="93"/>
    </location>
</feature>
<dbReference type="Pfam" id="PF17936">
    <property type="entry name" value="Big_6"/>
    <property type="match status" value="2"/>
</dbReference>
<dbReference type="AlphaFoldDB" id="A0A2U2AKU2"/>
<feature type="non-terminal residue" evidence="3">
    <location>
        <position position="1"/>
    </location>
</feature>
<organism evidence="3 4">
    <name type="scientific">Ignatzschineria cameli</name>
    <dbReference type="NCBI Taxonomy" id="2182793"/>
    <lineage>
        <taxon>Bacteria</taxon>
        <taxon>Pseudomonadati</taxon>
        <taxon>Pseudomonadota</taxon>
        <taxon>Gammaproteobacteria</taxon>
        <taxon>Cardiobacteriales</taxon>
        <taxon>Ignatzschineriaceae</taxon>
        <taxon>Ignatzschineria</taxon>
    </lineage>
</organism>
<evidence type="ECO:0000313" key="4">
    <source>
        <dbReference type="Proteomes" id="UP000245059"/>
    </source>
</evidence>
<evidence type="ECO:0000313" key="3">
    <source>
        <dbReference type="EMBL" id="PWD83720.1"/>
    </source>
</evidence>
<feature type="region of interest" description="Disordered" evidence="1">
    <location>
        <begin position="405"/>
        <end position="431"/>
    </location>
</feature>
<proteinExistence type="predicted"/>
<evidence type="ECO:0000259" key="2">
    <source>
        <dbReference type="Pfam" id="PF17936"/>
    </source>
</evidence>
<feature type="compositionally biased region" description="Acidic residues" evidence="1">
    <location>
        <begin position="405"/>
        <end position="421"/>
    </location>
</feature>
<comment type="caution">
    <text evidence="3">The sequence shown here is derived from an EMBL/GenBank/DDBJ whole genome shotgun (WGS) entry which is preliminary data.</text>
</comment>
<dbReference type="Gene3D" id="2.60.40.10">
    <property type="entry name" value="Immunoglobulins"/>
    <property type="match status" value="2"/>
</dbReference>
<dbReference type="RefSeq" id="WP_157953534.1">
    <property type="nucleotide sequence ID" value="NZ_QEWW01000009.1"/>
</dbReference>
<dbReference type="InterPro" id="IPR013783">
    <property type="entry name" value="Ig-like_fold"/>
</dbReference>